<keyword evidence="6" id="KW-1185">Reference proteome</keyword>
<dbReference type="InterPro" id="IPR019819">
    <property type="entry name" value="Carboxylesterase_B_CS"/>
</dbReference>
<reference evidence="5" key="1">
    <citation type="submission" date="2021-02" db="EMBL/GenBank/DDBJ databases">
        <authorList>
            <person name="Nowell W R."/>
        </authorList>
    </citation>
    <scope>NUCLEOTIDE SEQUENCE</scope>
</reference>
<evidence type="ECO:0000256" key="2">
    <source>
        <dbReference type="ARBA" id="ARBA00022801"/>
    </source>
</evidence>
<keyword evidence="2 3" id="KW-0378">Hydrolase</keyword>
<keyword evidence="3" id="KW-0732">Signal</keyword>
<gene>
    <name evidence="5" type="ORF">XAT740_LOCUS55190</name>
</gene>
<dbReference type="PANTHER" id="PTHR11559">
    <property type="entry name" value="CARBOXYLESTERASE"/>
    <property type="match status" value="1"/>
</dbReference>
<dbReference type="AlphaFoldDB" id="A0A816EPN1"/>
<protein>
    <recommendedName>
        <fullName evidence="3">Carboxylic ester hydrolase</fullName>
        <ecNumber evidence="3">3.1.1.-</ecNumber>
    </recommendedName>
</protein>
<dbReference type="InterPro" id="IPR002018">
    <property type="entry name" value="CarbesteraseB"/>
</dbReference>
<feature type="chain" id="PRO_5033104540" description="Carboxylic ester hydrolase" evidence="3">
    <location>
        <begin position="19"/>
        <end position="349"/>
    </location>
</feature>
<feature type="non-terminal residue" evidence="5">
    <location>
        <position position="1"/>
    </location>
</feature>
<proteinExistence type="inferred from homology"/>
<dbReference type="InterPro" id="IPR050309">
    <property type="entry name" value="Type-B_Carboxylest/Lipase"/>
</dbReference>
<comment type="caution">
    <text evidence="5">The sequence shown here is derived from an EMBL/GenBank/DDBJ whole genome shotgun (WGS) entry which is preliminary data.</text>
</comment>
<dbReference type="EC" id="3.1.1.-" evidence="3"/>
<accession>A0A816EPN1</accession>
<evidence type="ECO:0000313" key="6">
    <source>
        <dbReference type="Proteomes" id="UP000663828"/>
    </source>
</evidence>
<evidence type="ECO:0000256" key="1">
    <source>
        <dbReference type="ARBA" id="ARBA00005964"/>
    </source>
</evidence>
<dbReference type="PROSITE" id="PS00941">
    <property type="entry name" value="CARBOXYLESTERASE_B_2"/>
    <property type="match status" value="1"/>
</dbReference>
<evidence type="ECO:0000313" key="5">
    <source>
        <dbReference type="EMBL" id="CAF1652142.1"/>
    </source>
</evidence>
<dbReference type="GO" id="GO:0016787">
    <property type="term" value="F:hydrolase activity"/>
    <property type="evidence" value="ECO:0007669"/>
    <property type="project" value="UniProtKB-KW"/>
</dbReference>
<dbReference type="Proteomes" id="UP000663828">
    <property type="component" value="Unassembled WGS sequence"/>
</dbReference>
<dbReference type="Pfam" id="PF00135">
    <property type="entry name" value="COesterase"/>
    <property type="match status" value="1"/>
</dbReference>
<dbReference type="EMBL" id="CAJNOR010010230">
    <property type="protein sequence ID" value="CAF1652142.1"/>
    <property type="molecule type" value="Genomic_DNA"/>
</dbReference>
<comment type="similarity">
    <text evidence="1 3">Belongs to the type-B carboxylesterase/lipase family.</text>
</comment>
<feature type="signal peptide" evidence="3">
    <location>
        <begin position="1"/>
        <end position="18"/>
    </location>
</feature>
<evidence type="ECO:0000259" key="4">
    <source>
        <dbReference type="Pfam" id="PF00135"/>
    </source>
</evidence>
<evidence type="ECO:0000256" key="3">
    <source>
        <dbReference type="RuleBase" id="RU361235"/>
    </source>
</evidence>
<dbReference type="InterPro" id="IPR019826">
    <property type="entry name" value="Carboxylesterase_B_AS"/>
</dbReference>
<sequence length="349" mass="37544">MFLLLIAVCINARYGSSAQLLINTSSLGLIQGEINPVIDNVRQFIGIPFAQPPVGILRFKPPVALVNISSSGVYNATAVAHQGGFPALNCMQISLANSSEIYGQEDCLYLDIFLPLNINNGTLLPVVVYIYGGGFETSDPHSPTALISLYQNVIYVAIRYRVNVFGFMASTALSASRPGPIQSSGLQGFEDQQMAIKWVRDNIQSFGGNPNSITIQGHSAGSISVCLHLIAPASQHLFQRAIMQSGGCDMGQVPLSYMKMIGDDISSYFCNSSLSNMVSCLQSIDSTSLLQYAQSKGYLNFFAAVAFHPPIDGLVIPDSITKLFQTKTFPTNISLLTGTTNAEFGLFIA</sequence>
<dbReference type="SUPFAM" id="SSF53474">
    <property type="entry name" value="alpha/beta-Hydrolases"/>
    <property type="match status" value="1"/>
</dbReference>
<dbReference type="Gene3D" id="3.40.50.1820">
    <property type="entry name" value="alpha/beta hydrolase"/>
    <property type="match status" value="1"/>
</dbReference>
<dbReference type="PROSITE" id="PS00122">
    <property type="entry name" value="CARBOXYLESTERASE_B_1"/>
    <property type="match status" value="1"/>
</dbReference>
<dbReference type="InterPro" id="IPR029058">
    <property type="entry name" value="AB_hydrolase_fold"/>
</dbReference>
<organism evidence="5 6">
    <name type="scientific">Adineta ricciae</name>
    <name type="common">Rotifer</name>
    <dbReference type="NCBI Taxonomy" id="249248"/>
    <lineage>
        <taxon>Eukaryota</taxon>
        <taxon>Metazoa</taxon>
        <taxon>Spiralia</taxon>
        <taxon>Gnathifera</taxon>
        <taxon>Rotifera</taxon>
        <taxon>Eurotatoria</taxon>
        <taxon>Bdelloidea</taxon>
        <taxon>Adinetida</taxon>
        <taxon>Adinetidae</taxon>
        <taxon>Adineta</taxon>
    </lineage>
</organism>
<name>A0A816EPN1_ADIRI</name>
<feature type="domain" description="Carboxylesterase type B" evidence="4">
    <location>
        <begin position="21"/>
        <end position="348"/>
    </location>
</feature>